<accession>A0AAV9D674</accession>
<proteinExistence type="predicted"/>
<reference evidence="3" key="2">
    <citation type="submission" date="2023-06" db="EMBL/GenBank/DDBJ databases">
        <authorList>
            <person name="Ma L."/>
            <person name="Liu K.-W."/>
            <person name="Li Z."/>
            <person name="Hsiao Y.-Y."/>
            <person name="Qi Y."/>
            <person name="Fu T."/>
            <person name="Tang G."/>
            <person name="Zhang D."/>
            <person name="Sun W.-H."/>
            <person name="Liu D.-K."/>
            <person name="Li Y."/>
            <person name="Chen G.-Z."/>
            <person name="Liu X.-D."/>
            <person name="Liao X.-Y."/>
            <person name="Jiang Y.-T."/>
            <person name="Yu X."/>
            <person name="Hao Y."/>
            <person name="Huang J."/>
            <person name="Zhao X.-W."/>
            <person name="Ke S."/>
            <person name="Chen Y.-Y."/>
            <person name="Wu W.-L."/>
            <person name="Hsu J.-L."/>
            <person name="Lin Y.-F."/>
            <person name="Huang M.-D."/>
            <person name="Li C.-Y."/>
            <person name="Huang L."/>
            <person name="Wang Z.-W."/>
            <person name="Zhao X."/>
            <person name="Zhong W.-Y."/>
            <person name="Peng D.-H."/>
            <person name="Ahmad S."/>
            <person name="Lan S."/>
            <person name="Zhang J.-S."/>
            <person name="Tsai W.-C."/>
            <person name="Van De Peer Y."/>
            <person name="Liu Z.-J."/>
        </authorList>
    </citation>
    <scope>NUCLEOTIDE SEQUENCE</scope>
    <source>
        <strain evidence="3">CP</strain>
        <tissue evidence="3">Leaves</tissue>
    </source>
</reference>
<dbReference type="EMBL" id="JAUJYO010000015">
    <property type="protein sequence ID" value="KAK1296224.1"/>
    <property type="molecule type" value="Genomic_DNA"/>
</dbReference>
<feature type="region of interest" description="Disordered" evidence="1">
    <location>
        <begin position="18"/>
        <end position="37"/>
    </location>
</feature>
<feature type="transmembrane region" description="Helical" evidence="2">
    <location>
        <begin position="41"/>
        <end position="60"/>
    </location>
</feature>
<evidence type="ECO:0000313" key="4">
    <source>
        <dbReference type="Proteomes" id="UP001180020"/>
    </source>
</evidence>
<dbReference type="AlphaFoldDB" id="A0AAV9D674"/>
<dbReference type="Proteomes" id="UP001180020">
    <property type="component" value="Unassembled WGS sequence"/>
</dbReference>
<feature type="compositionally biased region" description="Polar residues" evidence="1">
    <location>
        <begin position="18"/>
        <end position="28"/>
    </location>
</feature>
<keyword evidence="2" id="KW-0812">Transmembrane</keyword>
<evidence type="ECO:0000256" key="1">
    <source>
        <dbReference type="SAM" id="MobiDB-lite"/>
    </source>
</evidence>
<sequence>MVATRSSSPLVKFHTNFGSKSLTTMPQPSSSSRSSTTKKKVMYFILDSGLNLSLLIYLALRRGSQNQFNLIP</sequence>
<gene>
    <name evidence="3" type="ORF">QJS10_CPB15g00905</name>
</gene>
<evidence type="ECO:0008006" key="5">
    <source>
        <dbReference type="Google" id="ProtNLM"/>
    </source>
</evidence>
<organism evidence="3 4">
    <name type="scientific">Acorus calamus</name>
    <name type="common">Sweet flag</name>
    <dbReference type="NCBI Taxonomy" id="4465"/>
    <lineage>
        <taxon>Eukaryota</taxon>
        <taxon>Viridiplantae</taxon>
        <taxon>Streptophyta</taxon>
        <taxon>Embryophyta</taxon>
        <taxon>Tracheophyta</taxon>
        <taxon>Spermatophyta</taxon>
        <taxon>Magnoliopsida</taxon>
        <taxon>Liliopsida</taxon>
        <taxon>Acoraceae</taxon>
        <taxon>Acorus</taxon>
    </lineage>
</organism>
<keyword evidence="2" id="KW-1133">Transmembrane helix</keyword>
<keyword evidence="2" id="KW-0472">Membrane</keyword>
<evidence type="ECO:0000313" key="3">
    <source>
        <dbReference type="EMBL" id="KAK1296224.1"/>
    </source>
</evidence>
<comment type="caution">
    <text evidence="3">The sequence shown here is derived from an EMBL/GenBank/DDBJ whole genome shotgun (WGS) entry which is preliminary data.</text>
</comment>
<protein>
    <recommendedName>
        <fullName evidence="5">Transmembrane protein</fullName>
    </recommendedName>
</protein>
<reference evidence="3" key="1">
    <citation type="journal article" date="2023" name="Nat. Commun.">
        <title>Diploid and tetraploid genomes of Acorus and the evolution of monocots.</title>
        <authorList>
            <person name="Ma L."/>
            <person name="Liu K.W."/>
            <person name="Li Z."/>
            <person name="Hsiao Y.Y."/>
            <person name="Qi Y."/>
            <person name="Fu T."/>
            <person name="Tang G.D."/>
            <person name="Zhang D."/>
            <person name="Sun W.H."/>
            <person name="Liu D.K."/>
            <person name="Li Y."/>
            <person name="Chen G.Z."/>
            <person name="Liu X.D."/>
            <person name="Liao X.Y."/>
            <person name="Jiang Y.T."/>
            <person name="Yu X."/>
            <person name="Hao Y."/>
            <person name="Huang J."/>
            <person name="Zhao X.W."/>
            <person name="Ke S."/>
            <person name="Chen Y.Y."/>
            <person name="Wu W.L."/>
            <person name="Hsu J.L."/>
            <person name="Lin Y.F."/>
            <person name="Huang M.D."/>
            <person name="Li C.Y."/>
            <person name="Huang L."/>
            <person name="Wang Z.W."/>
            <person name="Zhao X."/>
            <person name="Zhong W.Y."/>
            <person name="Peng D.H."/>
            <person name="Ahmad S."/>
            <person name="Lan S."/>
            <person name="Zhang J.S."/>
            <person name="Tsai W.C."/>
            <person name="Van de Peer Y."/>
            <person name="Liu Z.J."/>
        </authorList>
    </citation>
    <scope>NUCLEOTIDE SEQUENCE</scope>
    <source>
        <strain evidence="3">CP</strain>
    </source>
</reference>
<name>A0AAV9D674_ACOCL</name>
<evidence type="ECO:0000256" key="2">
    <source>
        <dbReference type="SAM" id="Phobius"/>
    </source>
</evidence>
<keyword evidence="4" id="KW-1185">Reference proteome</keyword>